<dbReference type="PANTHER" id="PTHR11707">
    <property type="entry name" value="L-ASPARAGINASE"/>
    <property type="match status" value="1"/>
</dbReference>
<dbReference type="SMART" id="SM00870">
    <property type="entry name" value="Asparaginase"/>
    <property type="match status" value="1"/>
</dbReference>
<dbReference type="GO" id="GO:0009066">
    <property type="term" value="P:aspartate family amino acid metabolic process"/>
    <property type="evidence" value="ECO:0007669"/>
    <property type="project" value="UniProtKB-ARBA"/>
</dbReference>
<evidence type="ECO:0000259" key="4">
    <source>
        <dbReference type="Pfam" id="PF17763"/>
    </source>
</evidence>
<dbReference type="InterPro" id="IPR041725">
    <property type="entry name" value="L-asparaginase_I"/>
</dbReference>
<dbReference type="Pfam" id="PF17763">
    <property type="entry name" value="Asparaginase_C"/>
    <property type="match status" value="1"/>
</dbReference>
<dbReference type="InterPro" id="IPR040919">
    <property type="entry name" value="Asparaginase_C"/>
</dbReference>
<dbReference type="InterPro" id="IPR006033">
    <property type="entry name" value="AsnA_fam"/>
</dbReference>
<feature type="domain" description="L-asparaginase N-terminal" evidence="3">
    <location>
        <begin position="33"/>
        <end position="171"/>
    </location>
</feature>
<dbReference type="GO" id="GO:0004067">
    <property type="term" value="F:asparaginase activity"/>
    <property type="evidence" value="ECO:0007669"/>
    <property type="project" value="UniProtKB-UniRule"/>
</dbReference>
<dbReference type="PRINTS" id="PR00139">
    <property type="entry name" value="ASNGLNASE"/>
</dbReference>
<evidence type="ECO:0000313" key="5">
    <source>
        <dbReference type="EMBL" id="CAE0295256.1"/>
    </source>
</evidence>
<dbReference type="FunFam" id="3.40.50.40:FF:000001">
    <property type="entry name" value="L-asparaginase 1"/>
    <property type="match status" value="1"/>
</dbReference>
<keyword evidence="2" id="KW-0378">Hydrolase</keyword>
<dbReference type="Pfam" id="PF00710">
    <property type="entry name" value="Asparaginase"/>
    <property type="match status" value="1"/>
</dbReference>
<dbReference type="InterPro" id="IPR027473">
    <property type="entry name" value="L-asparaginase_C"/>
</dbReference>
<gene>
    <name evidence="5" type="ORF">SELO1098_LOCUS24108</name>
</gene>
<sequence length="353" mass="38330">MGMKPDLYGSLAPSPGYLTRKINELPEIGRDDMPKFVVKEYENLIDSSCMGPEHWVQIATDIEESYDDFNGFVVIMGTDTMAYAASALSFMLENLSKTVVFTGSQIPFAQVYNDARRNLLVSMIVAATCEFPEVCLCFNDKIMRGNRAVKVNSTGLDAFDTPNYPPLAMLACSITSRKELVMTQPTGELQVKKQLDSKILVIKLVPGFSDDSLLTLVTHTTSLRALVLEMYGTGNGPSNRGPLLEAVQKARSKGIIVVALTQCVRGGVSQDTYTMGREFSNAGVISGGDMTTEACTTKLAYLCGLFTNEEEIIRYMGINLRGELSVEGKGHLNSASTQHSIVPISPSASVDTA</sequence>
<organism evidence="5">
    <name type="scientific">Spumella elongata</name>
    <dbReference type="NCBI Taxonomy" id="89044"/>
    <lineage>
        <taxon>Eukaryota</taxon>
        <taxon>Sar</taxon>
        <taxon>Stramenopiles</taxon>
        <taxon>Ochrophyta</taxon>
        <taxon>Chrysophyceae</taxon>
        <taxon>Chromulinales</taxon>
        <taxon>Chromulinaceae</taxon>
        <taxon>Spumella</taxon>
    </lineage>
</organism>
<dbReference type="InterPro" id="IPR006034">
    <property type="entry name" value="Asparaginase/glutaminase-like"/>
</dbReference>
<evidence type="ECO:0000256" key="1">
    <source>
        <dbReference type="ARBA" id="ARBA00012920"/>
    </source>
</evidence>
<dbReference type="PANTHER" id="PTHR11707:SF28">
    <property type="entry name" value="60 KDA LYSOPHOSPHOLIPASE"/>
    <property type="match status" value="1"/>
</dbReference>
<dbReference type="EC" id="3.5.1.1" evidence="1"/>
<evidence type="ECO:0000259" key="3">
    <source>
        <dbReference type="Pfam" id="PF00710"/>
    </source>
</evidence>
<dbReference type="SUPFAM" id="SSF53774">
    <property type="entry name" value="Glutaminase/Asparaginase"/>
    <property type="match status" value="1"/>
</dbReference>
<dbReference type="InterPro" id="IPR027474">
    <property type="entry name" value="L-asparaginase_N"/>
</dbReference>
<dbReference type="InterPro" id="IPR036152">
    <property type="entry name" value="Asp/glu_Ase-like_sf"/>
</dbReference>
<evidence type="ECO:0000256" key="2">
    <source>
        <dbReference type="ARBA" id="ARBA00022801"/>
    </source>
</evidence>
<dbReference type="Gene3D" id="3.40.50.1170">
    <property type="entry name" value="L-asparaginase, N-terminal domain"/>
    <property type="match status" value="1"/>
</dbReference>
<dbReference type="EMBL" id="HBIC01047265">
    <property type="protein sequence ID" value="CAE0295256.1"/>
    <property type="molecule type" value="Transcribed_RNA"/>
</dbReference>
<dbReference type="InterPro" id="IPR037152">
    <property type="entry name" value="L-asparaginase_N_sf"/>
</dbReference>
<dbReference type="NCBIfam" id="TIGR00519">
    <property type="entry name" value="asnASE_I"/>
    <property type="match status" value="1"/>
</dbReference>
<proteinExistence type="predicted"/>
<reference evidence="5" key="1">
    <citation type="submission" date="2021-01" db="EMBL/GenBank/DDBJ databases">
        <authorList>
            <person name="Corre E."/>
            <person name="Pelletier E."/>
            <person name="Niang G."/>
            <person name="Scheremetjew M."/>
            <person name="Finn R."/>
            <person name="Kale V."/>
            <person name="Holt S."/>
            <person name="Cochrane G."/>
            <person name="Meng A."/>
            <person name="Brown T."/>
            <person name="Cohen L."/>
        </authorList>
    </citation>
    <scope>NUCLEOTIDE SEQUENCE</scope>
    <source>
        <strain evidence="5">CCAP 955/1</strain>
    </source>
</reference>
<feature type="domain" description="Asparaginase/glutaminase C-terminal" evidence="4">
    <location>
        <begin position="198"/>
        <end position="316"/>
    </location>
</feature>
<dbReference type="CDD" id="cd08963">
    <property type="entry name" value="L-asparaginase_I"/>
    <property type="match status" value="1"/>
</dbReference>
<name>A0A7S3HHR8_9STRA</name>
<protein>
    <recommendedName>
        <fullName evidence="1">asparaginase</fullName>
        <ecNumber evidence="1">3.5.1.1</ecNumber>
    </recommendedName>
</protein>
<dbReference type="PIRSF" id="PIRSF500176">
    <property type="entry name" value="L_ASNase"/>
    <property type="match status" value="1"/>
</dbReference>
<accession>A0A7S3HHR8</accession>
<dbReference type="PIRSF" id="PIRSF001220">
    <property type="entry name" value="L-ASNase_gatD"/>
    <property type="match status" value="1"/>
</dbReference>
<dbReference type="AlphaFoldDB" id="A0A7S3HHR8"/>
<dbReference type="PROSITE" id="PS51732">
    <property type="entry name" value="ASN_GLN_ASE_3"/>
    <property type="match status" value="1"/>
</dbReference>
<dbReference type="Gene3D" id="3.40.50.40">
    <property type="match status" value="1"/>
</dbReference>